<dbReference type="Proteomes" id="UP000053961">
    <property type="component" value="Unassembled WGS sequence"/>
</dbReference>
<comment type="pathway">
    <text evidence="11">Membrane lipid metabolism; glycerophospholipid metabolism.</text>
</comment>
<name>A0A101FVH2_9EURY</name>
<comment type="subcellular location">
    <subcellularLocation>
        <location evidence="11">Cell membrane</location>
        <topology evidence="11">Multi-pass membrane protein</topology>
    </subcellularLocation>
</comment>
<feature type="transmembrane region" description="Helical" evidence="11">
    <location>
        <begin position="87"/>
        <end position="108"/>
    </location>
</feature>
<accession>A0A101FVH2</accession>
<evidence type="ECO:0000256" key="5">
    <source>
        <dbReference type="ARBA" id="ARBA00022842"/>
    </source>
</evidence>
<feature type="transmembrane region" description="Helical" evidence="11">
    <location>
        <begin position="120"/>
        <end position="140"/>
    </location>
</feature>
<dbReference type="InterPro" id="IPR032690">
    <property type="entry name" value="CarS"/>
</dbReference>
<evidence type="ECO:0000256" key="3">
    <source>
        <dbReference type="ARBA" id="ARBA00022679"/>
    </source>
</evidence>
<dbReference type="AlphaFoldDB" id="A0A101FVH2"/>
<sequence length="181" mass="19534">MNPLIIAIWLMLPAYLPNNFAVLLGGGRPLDFGRCFPDGRRILGNGKTFRGTIAGALAGVGVGLILDSIASSRPDLGLPDFGAGAELIMVLVGLSLGAMAGDIIASFFKRRMGMERGASLFLVDQLDFVAGSWVLTLLLAPRWFLENFTGEIILIVLIVTPILHRATNIIGYKIKAKREPW</sequence>
<feature type="transmembrane region" description="Helical" evidence="11">
    <location>
        <begin position="48"/>
        <end position="67"/>
    </location>
</feature>
<protein>
    <recommendedName>
        <fullName evidence="11">CDP-archaeol synthase</fullName>
        <ecNumber evidence="11">2.7.7.67</ecNumber>
    </recommendedName>
    <alternativeName>
        <fullName evidence="11">CDP-2,3-bis-(O-geranylgeranyl)-sn-glycerol synthase</fullName>
    </alternativeName>
</protein>
<dbReference type="GO" id="GO:0043338">
    <property type="term" value="F:CDP-2,3-bis-(O-geranylgeranyl)-sn-glycerol synthase activity"/>
    <property type="evidence" value="ECO:0007669"/>
    <property type="project" value="UniProtKB-EC"/>
</dbReference>
<evidence type="ECO:0000256" key="10">
    <source>
        <dbReference type="ARBA" id="ARBA00023264"/>
    </source>
</evidence>
<comment type="cofactor">
    <cofactor evidence="11">
        <name>Mg(2+)</name>
        <dbReference type="ChEBI" id="CHEBI:18420"/>
    </cofactor>
</comment>
<evidence type="ECO:0000256" key="2">
    <source>
        <dbReference type="ARBA" id="ARBA00022516"/>
    </source>
</evidence>
<feature type="transmembrane region" description="Helical" evidence="11">
    <location>
        <begin position="6"/>
        <end position="27"/>
    </location>
</feature>
<dbReference type="HAMAP" id="MF_01117">
    <property type="entry name" value="CDP_archaeol_synth"/>
    <property type="match status" value="1"/>
</dbReference>
<feature type="transmembrane region" description="Helical" evidence="11">
    <location>
        <begin position="152"/>
        <end position="172"/>
    </location>
</feature>
<dbReference type="Proteomes" id="UP000057043">
    <property type="component" value="Unassembled WGS sequence"/>
</dbReference>
<evidence type="ECO:0000256" key="9">
    <source>
        <dbReference type="ARBA" id="ARBA00023209"/>
    </source>
</evidence>
<dbReference type="PANTHER" id="PTHR39650:SF1">
    <property type="entry name" value="CDP-ARCHAEOL SYNTHASE"/>
    <property type="match status" value="1"/>
</dbReference>
<keyword evidence="6 11" id="KW-1133">Transmembrane helix</keyword>
<keyword evidence="5 11" id="KW-0460">Magnesium</keyword>
<gene>
    <name evidence="11" type="primary">carS</name>
    <name evidence="12" type="ORF">XD72_0447</name>
    <name evidence="13" type="ORF">XE07_0333</name>
</gene>
<keyword evidence="8 11" id="KW-0472">Membrane</keyword>
<evidence type="ECO:0000256" key="6">
    <source>
        <dbReference type="ARBA" id="ARBA00022989"/>
    </source>
</evidence>
<comment type="caution">
    <text evidence="12">The sequence shown here is derived from an EMBL/GenBank/DDBJ whole genome shotgun (WGS) entry which is preliminary data.</text>
</comment>
<dbReference type="EMBL" id="LGHB01000002">
    <property type="protein sequence ID" value="KUK97503.1"/>
    <property type="molecule type" value="Genomic_DNA"/>
</dbReference>
<dbReference type="PATRIC" id="fig|301375.6.peg.1901"/>
<keyword evidence="4 11" id="KW-0812">Transmembrane</keyword>
<evidence type="ECO:0000313" key="14">
    <source>
        <dbReference type="Proteomes" id="UP000053961"/>
    </source>
</evidence>
<comment type="function">
    <text evidence="11">Catalyzes the formation of CDP-2,3-bis-(O-geranylgeranyl)-sn-glycerol (CDP-archaeol) from 2,3-bis-(O-geranylgeranyl)-sn-glycerol 1-phosphate (DGGGP) and CTP. This reaction is the third ether-bond-formation step in the biosynthesis of archaeal membrane lipids.</text>
</comment>
<evidence type="ECO:0000256" key="8">
    <source>
        <dbReference type="ARBA" id="ARBA00023136"/>
    </source>
</evidence>
<evidence type="ECO:0000313" key="12">
    <source>
        <dbReference type="EMBL" id="KUK45198.1"/>
    </source>
</evidence>
<comment type="catalytic activity">
    <reaction evidence="11">
        <text>2,3-bis-O-(geranylgeranyl)-sn-glycerol 1-phosphate + CTP + H(+) = CDP-2,3-bis-O-(geranylgeranyl)-sn-glycerol + diphosphate</text>
        <dbReference type="Rhea" id="RHEA:25690"/>
        <dbReference type="ChEBI" id="CHEBI:15378"/>
        <dbReference type="ChEBI" id="CHEBI:33019"/>
        <dbReference type="ChEBI" id="CHEBI:37563"/>
        <dbReference type="ChEBI" id="CHEBI:58837"/>
        <dbReference type="ChEBI" id="CHEBI:58838"/>
        <dbReference type="EC" id="2.7.7.67"/>
    </reaction>
</comment>
<evidence type="ECO:0000313" key="15">
    <source>
        <dbReference type="Proteomes" id="UP000057043"/>
    </source>
</evidence>
<organism evidence="12 15">
    <name type="scientific">Methanothrix harundinacea</name>
    <dbReference type="NCBI Taxonomy" id="301375"/>
    <lineage>
        <taxon>Archaea</taxon>
        <taxon>Methanobacteriati</taxon>
        <taxon>Methanobacteriota</taxon>
        <taxon>Stenosarchaea group</taxon>
        <taxon>Methanomicrobia</taxon>
        <taxon>Methanotrichales</taxon>
        <taxon>Methanotrichaceae</taxon>
        <taxon>Methanothrix</taxon>
    </lineage>
</organism>
<evidence type="ECO:0000313" key="13">
    <source>
        <dbReference type="EMBL" id="KUK97503.1"/>
    </source>
</evidence>
<keyword evidence="2 11" id="KW-0444">Lipid biosynthesis</keyword>
<reference evidence="14 15" key="2">
    <citation type="journal article" date="2015" name="MBio">
        <title>Genome-Resolved Metagenomic Analysis Reveals Roles for Candidate Phyla and Other Microbial Community Members in Biogeochemical Transformations in Oil Reservoirs.</title>
        <authorList>
            <person name="Hu P."/>
            <person name="Tom L."/>
            <person name="Singh A."/>
            <person name="Thomas B.C."/>
            <person name="Baker B.J."/>
            <person name="Piceno Y.M."/>
            <person name="Andersen G.L."/>
            <person name="Banfield J.F."/>
        </authorList>
    </citation>
    <scope>NUCLEOTIDE SEQUENCE [LARGE SCALE GENOMIC DNA]</scope>
    <source>
        <strain evidence="12">57_489</strain>
    </source>
</reference>
<proteinExistence type="inferred from homology"/>
<keyword evidence="1 11" id="KW-1003">Cell membrane</keyword>
<dbReference type="InterPro" id="IPR002726">
    <property type="entry name" value="CarS_archaea"/>
</dbReference>
<dbReference type="GO" id="GO:0046474">
    <property type="term" value="P:glycerophospholipid biosynthetic process"/>
    <property type="evidence" value="ECO:0007669"/>
    <property type="project" value="UniProtKB-UniRule"/>
</dbReference>
<keyword evidence="9 11" id="KW-0594">Phospholipid biosynthesis</keyword>
<dbReference type="EMBL" id="LGFT01000007">
    <property type="protein sequence ID" value="KUK45198.1"/>
    <property type="molecule type" value="Genomic_DNA"/>
</dbReference>
<keyword evidence="3 11" id="KW-0808">Transferase</keyword>
<dbReference type="PANTHER" id="PTHR39650">
    <property type="entry name" value="CDP-ARCHAEOL SYNTHASE"/>
    <property type="match status" value="1"/>
</dbReference>
<dbReference type="GO" id="GO:0005886">
    <property type="term" value="C:plasma membrane"/>
    <property type="evidence" value="ECO:0007669"/>
    <property type="project" value="UniProtKB-SubCell"/>
</dbReference>
<evidence type="ECO:0000256" key="1">
    <source>
        <dbReference type="ARBA" id="ARBA00022475"/>
    </source>
</evidence>
<evidence type="ECO:0000256" key="11">
    <source>
        <dbReference type="HAMAP-Rule" id="MF_01117"/>
    </source>
</evidence>
<reference evidence="13" key="1">
    <citation type="journal article" date="2015" name="MBio">
        <title>Genome-resolved metagenomic analysis reveals roles for candidate phyla and other microbial community members in biogeochemical transformations in oil reservoirs.</title>
        <authorList>
            <person name="Hu P."/>
            <person name="Tom L."/>
            <person name="Singh A."/>
            <person name="Thomas B.C."/>
            <person name="Baker B.J."/>
            <person name="Piceno Y.M."/>
            <person name="Andersen G.L."/>
            <person name="Banfield J.F."/>
        </authorList>
    </citation>
    <scope>NUCLEOTIDE SEQUENCE [LARGE SCALE GENOMIC DNA]</scope>
    <source>
        <strain evidence="13">56_747</strain>
    </source>
</reference>
<keyword evidence="10 11" id="KW-1208">Phospholipid metabolism</keyword>
<dbReference type="UniPathway" id="UPA00940"/>
<keyword evidence="7 11" id="KW-0443">Lipid metabolism</keyword>
<comment type="similarity">
    <text evidence="11">Belongs to the CDP-archaeol synthase family.</text>
</comment>
<evidence type="ECO:0000256" key="7">
    <source>
        <dbReference type="ARBA" id="ARBA00023098"/>
    </source>
</evidence>
<dbReference type="NCBIfam" id="NF003114">
    <property type="entry name" value="PRK04032.1"/>
    <property type="match status" value="1"/>
</dbReference>
<dbReference type="Pfam" id="PF01864">
    <property type="entry name" value="CarS-like"/>
    <property type="match status" value="1"/>
</dbReference>
<dbReference type="EC" id="2.7.7.67" evidence="11"/>
<evidence type="ECO:0000256" key="4">
    <source>
        <dbReference type="ARBA" id="ARBA00022692"/>
    </source>
</evidence>